<gene>
    <name evidence="11" type="ORF">E6W99_12340</name>
</gene>
<feature type="domain" description="Aminotransferase class I/classII large" evidence="10">
    <location>
        <begin position="26"/>
        <end position="354"/>
    </location>
</feature>
<comment type="caution">
    <text evidence="11">The sequence shown here is derived from an EMBL/GenBank/DDBJ whole genome shotgun (WGS) entry which is preliminary data.</text>
</comment>
<dbReference type="InterPro" id="IPR015424">
    <property type="entry name" value="PyrdxlP-dep_Trfase"/>
</dbReference>
<keyword evidence="7 11" id="KW-0456">Lyase</keyword>
<evidence type="ECO:0000313" key="11">
    <source>
        <dbReference type="EMBL" id="THF79780.1"/>
    </source>
</evidence>
<dbReference type="Proteomes" id="UP000310334">
    <property type="component" value="Unassembled WGS sequence"/>
</dbReference>
<evidence type="ECO:0000256" key="9">
    <source>
        <dbReference type="ARBA" id="ARBA00048531"/>
    </source>
</evidence>
<dbReference type="UniPathway" id="UPA00148"/>
<dbReference type="NCBIfam" id="TIGR01140">
    <property type="entry name" value="L_thr_O3P_dcar"/>
    <property type="match status" value="1"/>
</dbReference>
<comment type="pathway">
    <text evidence="3">Cofactor biosynthesis; adenosylcobalamin biosynthesis.</text>
</comment>
<keyword evidence="5" id="KW-0169">Cobalamin biosynthesis</keyword>
<evidence type="ECO:0000256" key="4">
    <source>
        <dbReference type="ARBA" id="ARBA00012285"/>
    </source>
</evidence>
<dbReference type="CDD" id="cd00609">
    <property type="entry name" value="AAT_like"/>
    <property type="match status" value="1"/>
</dbReference>
<evidence type="ECO:0000256" key="3">
    <source>
        <dbReference type="ARBA" id="ARBA00004953"/>
    </source>
</evidence>
<comment type="function">
    <text evidence="2">Decarboxylates L-threonine-O-3-phosphate to yield (R)-1-amino-2-propanol O-2-phosphate, the precursor for the linkage between the nucleotide loop and the corrin ring in cobalamin.</text>
</comment>
<dbReference type="RefSeq" id="WP_136354244.1">
    <property type="nucleotide sequence ID" value="NZ_CP046266.1"/>
</dbReference>
<dbReference type="EC" id="4.1.1.81" evidence="4"/>
<evidence type="ECO:0000256" key="1">
    <source>
        <dbReference type="ARBA" id="ARBA00001933"/>
    </source>
</evidence>
<dbReference type="Pfam" id="PF00155">
    <property type="entry name" value="Aminotran_1_2"/>
    <property type="match status" value="1"/>
</dbReference>
<dbReference type="Gene3D" id="3.40.640.10">
    <property type="entry name" value="Type I PLP-dependent aspartate aminotransferase-like (Major domain)"/>
    <property type="match status" value="1"/>
</dbReference>
<keyword evidence="12" id="KW-1185">Reference proteome</keyword>
<evidence type="ECO:0000256" key="7">
    <source>
        <dbReference type="ARBA" id="ARBA00023239"/>
    </source>
</evidence>
<comment type="catalytic activity">
    <reaction evidence="9">
        <text>O-phospho-L-threonine + H(+) = (R)-1-aminopropan-2-yl phosphate + CO2</text>
        <dbReference type="Rhea" id="RHEA:11492"/>
        <dbReference type="ChEBI" id="CHEBI:15378"/>
        <dbReference type="ChEBI" id="CHEBI:16526"/>
        <dbReference type="ChEBI" id="CHEBI:58563"/>
        <dbReference type="ChEBI" id="CHEBI:58675"/>
        <dbReference type="EC" id="4.1.1.81"/>
    </reaction>
</comment>
<dbReference type="PANTHER" id="PTHR42885">
    <property type="entry name" value="HISTIDINOL-PHOSPHATE AMINOTRANSFERASE-RELATED"/>
    <property type="match status" value="1"/>
</dbReference>
<dbReference type="InterPro" id="IPR005860">
    <property type="entry name" value="CobD"/>
</dbReference>
<dbReference type="OrthoDB" id="9813612at2"/>
<dbReference type="PANTHER" id="PTHR42885:SF1">
    <property type="entry name" value="THREONINE-PHOSPHATE DECARBOXYLASE"/>
    <property type="match status" value="1"/>
</dbReference>
<dbReference type="InterPro" id="IPR015422">
    <property type="entry name" value="PyrdxlP-dep_Trfase_small"/>
</dbReference>
<dbReference type="Gene3D" id="3.90.1150.10">
    <property type="entry name" value="Aspartate Aminotransferase, domain 1"/>
    <property type="match status" value="1"/>
</dbReference>
<evidence type="ECO:0000259" key="10">
    <source>
        <dbReference type="Pfam" id="PF00155"/>
    </source>
</evidence>
<comment type="cofactor">
    <cofactor evidence="1">
        <name>pyridoxal 5'-phosphate</name>
        <dbReference type="ChEBI" id="CHEBI:597326"/>
    </cofactor>
</comment>
<dbReference type="InterPro" id="IPR004839">
    <property type="entry name" value="Aminotransferase_I/II_large"/>
</dbReference>
<accession>A0A4S4BYH5</accession>
<evidence type="ECO:0000313" key="12">
    <source>
        <dbReference type="Proteomes" id="UP000310334"/>
    </source>
</evidence>
<reference evidence="11 12" key="1">
    <citation type="submission" date="2019-04" db="EMBL/GenBank/DDBJ databases">
        <title>Bacillus sediminilitoris sp. nov., isolated from a tidal flat sediment on the East China Sea.</title>
        <authorList>
            <person name="Wei Y."/>
            <person name="Mao H."/>
            <person name="Fang J."/>
        </authorList>
    </citation>
    <scope>NUCLEOTIDE SEQUENCE [LARGE SCALE GENOMIC DNA]</scope>
    <source>
        <strain evidence="11 12">DSL-17</strain>
    </source>
</reference>
<dbReference type="GO" id="GO:0030170">
    <property type="term" value="F:pyridoxal phosphate binding"/>
    <property type="evidence" value="ECO:0007669"/>
    <property type="project" value="InterPro"/>
</dbReference>
<evidence type="ECO:0000256" key="6">
    <source>
        <dbReference type="ARBA" id="ARBA00022898"/>
    </source>
</evidence>
<dbReference type="EMBL" id="SSNT01000008">
    <property type="protein sequence ID" value="THF79780.1"/>
    <property type="molecule type" value="Genomic_DNA"/>
</dbReference>
<proteinExistence type="predicted"/>
<dbReference type="InterPro" id="IPR015421">
    <property type="entry name" value="PyrdxlP-dep_Trfase_major"/>
</dbReference>
<dbReference type="GO" id="GO:0048472">
    <property type="term" value="F:threonine-phosphate decarboxylase activity"/>
    <property type="evidence" value="ECO:0007669"/>
    <property type="project" value="UniProtKB-EC"/>
</dbReference>
<organism evidence="11 12">
    <name type="scientific">Metabacillus sediminilitoris</name>
    <dbReference type="NCBI Taxonomy" id="2567941"/>
    <lineage>
        <taxon>Bacteria</taxon>
        <taxon>Bacillati</taxon>
        <taxon>Bacillota</taxon>
        <taxon>Bacilli</taxon>
        <taxon>Bacillales</taxon>
        <taxon>Bacillaceae</taxon>
        <taxon>Metabacillus</taxon>
    </lineage>
</organism>
<keyword evidence="6" id="KW-0663">Pyridoxal phosphate</keyword>
<name>A0A4S4BYH5_9BACI</name>
<protein>
    <recommendedName>
        <fullName evidence="4">threonine-phosphate decarboxylase</fullName>
        <ecNumber evidence="4">4.1.1.81</ecNumber>
    </recommendedName>
    <alternativeName>
        <fullName evidence="8">L-threonine-O-3-phosphate decarboxylase</fullName>
    </alternativeName>
</protein>
<evidence type="ECO:0000256" key="5">
    <source>
        <dbReference type="ARBA" id="ARBA00022573"/>
    </source>
</evidence>
<dbReference type="AlphaFoldDB" id="A0A4S4BYH5"/>
<evidence type="ECO:0000256" key="8">
    <source>
        <dbReference type="ARBA" id="ARBA00029996"/>
    </source>
</evidence>
<dbReference type="SUPFAM" id="SSF53383">
    <property type="entry name" value="PLP-dependent transferases"/>
    <property type="match status" value="1"/>
</dbReference>
<dbReference type="GO" id="GO:0009236">
    <property type="term" value="P:cobalamin biosynthetic process"/>
    <property type="evidence" value="ECO:0007669"/>
    <property type="project" value="UniProtKB-UniPathway"/>
</dbReference>
<evidence type="ECO:0000256" key="2">
    <source>
        <dbReference type="ARBA" id="ARBA00003444"/>
    </source>
</evidence>
<sequence>MKWPNHGGQPKRILELNGIKQEDRYFDFSANINPLGTPLVLKEQLIKTFTEFEKYPDPDYQEATKLIALHEGLQQEQVLLTNGGAEAIFLIAQMFTGKKALIIQPTFSEYERACKVYHLELSYLTLQPEKDFSFPLEKVLNKMEEVDVVFLCRPNNPTGTVVDLHDIKALLEKGTKCNTMIVVDEAFIHFLPSHIEDLSFLIEQYSNLILLRSLTKIYAIPSLRLGYIIAKPAMIDLLKRNQIPWSVNGVVTSLLPSLLTQDSFINETKTWLNRQLNDIKSELTKLDFYYSPTQVNFYLLKDQNQQDTSEQLFTFLVENNIIPRHTHNFRGLDGKFIRLAVRSEKENTYLLQTLRLWREKKC</sequence>